<organism evidence="1 2">
    <name type="scientific">Aspergillus calidoustus</name>
    <dbReference type="NCBI Taxonomy" id="454130"/>
    <lineage>
        <taxon>Eukaryota</taxon>
        <taxon>Fungi</taxon>
        <taxon>Dikarya</taxon>
        <taxon>Ascomycota</taxon>
        <taxon>Pezizomycotina</taxon>
        <taxon>Eurotiomycetes</taxon>
        <taxon>Eurotiomycetidae</taxon>
        <taxon>Eurotiales</taxon>
        <taxon>Aspergillaceae</taxon>
        <taxon>Aspergillus</taxon>
        <taxon>Aspergillus subgen. Nidulantes</taxon>
    </lineage>
</organism>
<keyword evidence="2" id="KW-1185">Reference proteome</keyword>
<accession>A0A0U5GYI0</accession>
<reference evidence="2" key="1">
    <citation type="journal article" date="2016" name="Genome Announc.">
        <title>Draft genome sequences of fungus Aspergillus calidoustus.</title>
        <authorList>
            <person name="Horn F."/>
            <person name="Linde J."/>
            <person name="Mattern D.J."/>
            <person name="Walther G."/>
            <person name="Guthke R."/>
            <person name="Scherlach K."/>
            <person name="Martin K."/>
            <person name="Brakhage A.A."/>
            <person name="Petzke L."/>
            <person name="Valiante V."/>
        </authorList>
    </citation>
    <scope>NUCLEOTIDE SEQUENCE [LARGE SCALE GENOMIC DNA]</scope>
    <source>
        <strain evidence="2">SF006504</strain>
    </source>
</reference>
<sequence length="121" mass="13681">MPAAKAYVFGDEALDAKFQNTVLGTMIIRTGTLIDSWSARRFCPTVSVVDYVYQHTAEDAPLCTMLIDMWTYFGDPSWLLEGTDVIPPAFAAETAVKALCWRPGYHVWNNLDRDSYHINED</sequence>
<dbReference type="EMBL" id="CDMC01000005">
    <property type="protein sequence ID" value="CEL06292.1"/>
    <property type="molecule type" value="Genomic_DNA"/>
</dbReference>
<dbReference type="AlphaFoldDB" id="A0A0U5GYI0"/>
<proteinExistence type="predicted"/>
<name>A0A0U5GYI0_ASPCI</name>
<protein>
    <submittedName>
        <fullName evidence="1">Uncharacterized protein</fullName>
    </submittedName>
</protein>
<evidence type="ECO:0000313" key="2">
    <source>
        <dbReference type="Proteomes" id="UP000054771"/>
    </source>
</evidence>
<dbReference type="OrthoDB" id="1022638at2759"/>
<evidence type="ECO:0000313" key="1">
    <source>
        <dbReference type="EMBL" id="CEL06292.1"/>
    </source>
</evidence>
<gene>
    <name evidence="1" type="ORF">ASPCAL07398</name>
</gene>
<dbReference type="Proteomes" id="UP000054771">
    <property type="component" value="Unassembled WGS sequence"/>
</dbReference>
<dbReference type="STRING" id="454130.A0A0U5GYI0"/>